<dbReference type="Gene3D" id="3.60.15.10">
    <property type="entry name" value="Ribonuclease Z/Hydroxyacylglutathione hydrolase-like"/>
    <property type="match status" value="1"/>
</dbReference>
<evidence type="ECO:0000256" key="2">
    <source>
        <dbReference type="ARBA" id="ARBA00034301"/>
    </source>
</evidence>
<name>A0A7X3FH80_9BACL</name>
<dbReference type="SMART" id="SM00849">
    <property type="entry name" value="Lactamase_B"/>
    <property type="match status" value="1"/>
</dbReference>
<dbReference type="OrthoDB" id="9802248at2"/>
<reference evidence="5 6" key="1">
    <citation type="journal article" date="2019" name="Microorganisms">
        <title>Paenibacillus lutrae sp. nov., A Chitinolytic Species Isolated from A River Otter in Castril Natural Park, Granada, Spain.</title>
        <authorList>
            <person name="Rodriguez M."/>
            <person name="Reina J.C."/>
            <person name="Bejar V."/>
            <person name="Llamas I."/>
        </authorList>
    </citation>
    <scope>NUCLEOTIDE SEQUENCE [LARGE SCALE GENOMIC DNA]</scope>
    <source>
        <strain evidence="5 6">N10</strain>
    </source>
</reference>
<proteinExistence type="predicted"/>
<dbReference type="InterPro" id="IPR001279">
    <property type="entry name" value="Metallo-B-lactamas"/>
</dbReference>
<dbReference type="SUPFAM" id="SSF56281">
    <property type="entry name" value="Metallo-hydrolase/oxidoreductase"/>
    <property type="match status" value="1"/>
</dbReference>
<feature type="domain" description="Metallo-beta-lactamase" evidence="4">
    <location>
        <begin position="15"/>
        <end position="178"/>
    </location>
</feature>
<keyword evidence="6" id="KW-1185">Reference proteome</keyword>
<evidence type="ECO:0000256" key="1">
    <source>
        <dbReference type="ARBA" id="ARBA00034221"/>
    </source>
</evidence>
<dbReference type="GO" id="GO:0016787">
    <property type="term" value="F:hydrolase activity"/>
    <property type="evidence" value="ECO:0007669"/>
    <property type="project" value="UniProtKB-KW"/>
</dbReference>
<sequence>MNEVFPLRTVSQPFINYSYIIFDPRSRASLLVDPSWELGTIVNKLNELQADLKGILLTHSHYDHVNLVAQLTAIYHCDVFISVKEIEDYGFKCNNLKGVNDYEVLSFEGITVTCLHTPGHSSGSMCFLLSESIFTGDTVFIEGCGSCSSQGGSAEDMFKSIQRLKSIIAPHVRVYPGHSFGSKVGEPFNNLFNQNIYFQIDSMKQFIDFRMRPNQSNLFKFC</sequence>
<dbReference type="PANTHER" id="PTHR43084">
    <property type="entry name" value="PERSULFIDE DIOXYGENASE ETHE1"/>
    <property type="match status" value="1"/>
</dbReference>
<comment type="catalytic activity">
    <reaction evidence="3">
        <text>3',5'-cyclic UMP + H2O = UMP + H(+)</text>
        <dbReference type="Rhea" id="RHEA:70575"/>
        <dbReference type="ChEBI" id="CHEBI:15377"/>
        <dbReference type="ChEBI" id="CHEBI:15378"/>
        <dbReference type="ChEBI" id="CHEBI:57865"/>
        <dbReference type="ChEBI" id="CHEBI:184387"/>
    </reaction>
    <physiologicalReaction direction="left-to-right" evidence="3">
        <dbReference type="Rhea" id="RHEA:70576"/>
    </physiologicalReaction>
</comment>
<gene>
    <name evidence="5" type="ORF">EDM21_08420</name>
</gene>
<evidence type="ECO:0000313" key="6">
    <source>
        <dbReference type="Proteomes" id="UP000490800"/>
    </source>
</evidence>
<dbReference type="AlphaFoldDB" id="A0A7X3FH80"/>
<dbReference type="GO" id="GO:0070813">
    <property type="term" value="P:hydrogen sulfide metabolic process"/>
    <property type="evidence" value="ECO:0007669"/>
    <property type="project" value="TreeGrafter"/>
</dbReference>
<dbReference type="RefSeq" id="WP_157334571.1">
    <property type="nucleotide sequence ID" value="NZ_RHLK01000003.1"/>
</dbReference>
<evidence type="ECO:0000256" key="3">
    <source>
        <dbReference type="ARBA" id="ARBA00048505"/>
    </source>
</evidence>
<dbReference type="Pfam" id="PF00753">
    <property type="entry name" value="Lactamase_B"/>
    <property type="match status" value="1"/>
</dbReference>
<protein>
    <submittedName>
        <fullName evidence="5">MBL fold metallo-hydrolase</fullName>
    </submittedName>
</protein>
<dbReference type="CDD" id="cd16275">
    <property type="entry name" value="BaeB-like_MBL-fold"/>
    <property type="match status" value="1"/>
</dbReference>
<comment type="catalytic activity">
    <reaction evidence="1">
        <text>3',5'-cyclic CMP + H2O = CMP + H(+)</text>
        <dbReference type="Rhea" id="RHEA:72675"/>
        <dbReference type="ChEBI" id="CHEBI:15377"/>
        <dbReference type="ChEBI" id="CHEBI:15378"/>
        <dbReference type="ChEBI" id="CHEBI:58003"/>
        <dbReference type="ChEBI" id="CHEBI:60377"/>
    </reaction>
    <physiologicalReaction direction="left-to-right" evidence="1">
        <dbReference type="Rhea" id="RHEA:72676"/>
    </physiologicalReaction>
</comment>
<dbReference type="PANTHER" id="PTHR43084:SF1">
    <property type="entry name" value="PERSULFIDE DIOXYGENASE ETHE1, MITOCHONDRIAL"/>
    <property type="match status" value="1"/>
</dbReference>
<accession>A0A7X3FH80</accession>
<organism evidence="5 6">
    <name type="scientific">Paenibacillus lutrae</name>
    <dbReference type="NCBI Taxonomy" id="2078573"/>
    <lineage>
        <taxon>Bacteria</taxon>
        <taxon>Bacillati</taxon>
        <taxon>Bacillota</taxon>
        <taxon>Bacilli</taxon>
        <taxon>Bacillales</taxon>
        <taxon>Paenibacillaceae</taxon>
        <taxon>Paenibacillus</taxon>
    </lineage>
</organism>
<dbReference type="InterPro" id="IPR051682">
    <property type="entry name" value="Mito_Persulfide_Diox"/>
</dbReference>
<keyword evidence="5" id="KW-0378">Hydrolase</keyword>
<dbReference type="GO" id="GO:0006749">
    <property type="term" value="P:glutathione metabolic process"/>
    <property type="evidence" value="ECO:0007669"/>
    <property type="project" value="TreeGrafter"/>
</dbReference>
<dbReference type="Proteomes" id="UP000490800">
    <property type="component" value="Unassembled WGS sequence"/>
</dbReference>
<comment type="function">
    <text evidence="2">Counteracts the endogenous Pycsar antiviral defense system. Phosphodiesterase that enables metal-dependent hydrolysis of host cyclic nucleotide Pycsar defense signals such as cCMP and cUMP.</text>
</comment>
<dbReference type="EMBL" id="RHLK01000003">
    <property type="protein sequence ID" value="MVO99552.1"/>
    <property type="molecule type" value="Genomic_DNA"/>
</dbReference>
<comment type="caution">
    <text evidence="5">The sequence shown here is derived from an EMBL/GenBank/DDBJ whole genome shotgun (WGS) entry which is preliminary data.</text>
</comment>
<dbReference type="InterPro" id="IPR036866">
    <property type="entry name" value="RibonucZ/Hydroxyglut_hydro"/>
</dbReference>
<dbReference type="GO" id="GO:0050313">
    <property type="term" value="F:sulfur dioxygenase activity"/>
    <property type="evidence" value="ECO:0007669"/>
    <property type="project" value="TreeGrafter"/>
</dbReference>
<evidence type="ECO:0000313" key="5">
    <source>
        <dbReference type="EMBL" id="MVO99552.1"/>
    </source>
</evidence>
<evidence type="ECO:0000259" key="4">
    <source>
        <dbReference type="SMART" id="SM00849"/>
    </source>
</evidence>